<dbReference type="EMBL" id="AP012338">
    <property type="protein sequence ID" value="BAM03124.1"/>
    <property type="molecule type" value="Genomic_DNA"/>
</dbReference>
<dbReference type="RefSeq" id="WP_014436343.1">
    <property type="nucleotide sequence ID" value="NC_017080.1"/>
</dbReference>
<accession>I0ICY6</accession>
<reference evidence="2 3" key="1">
    <citation type="submission" date="2012-02" db="EMBL/GenBank/DDBJ databases">
        <title>Complete genome sequence of Phycisphaera mikurensis NBRC 102666.</title>
        <authorList>
            <person name="Ankai A."/>
            <person name="Hosoyama A."/>
            <person name="Terui Y."/>
            <person name="Sekine M."/>
            <person name="Fukai R."/>
            <person name="Kato Y."/>
            <person name="Nakamura S."/>
            <person name="Yamada-Narita S."/>
            <person name="Kawakoshi A."/>
            <person name="Fukunaga Y."/>
            <person name="Yamazaki S."/>
            <person name="Fujita N."/>
        </authorList>
    </citation>
    <scope>NUCLEOTIDE SEQUENCE [LARGE SCALE GENOMIC DNA]</scope>
    <source>
        <strain evidence="3">NBRC 102666 / KCTC 22515 / FYK2301M01</strain>
    </source>
</reference>
<evidence type="ECO:0000313" key="3">
    <source>
        <dbReference type="Proteomes" id="UP000007881"/>
    </source>
</evidence>
<proteinExistence type="predicted"/>
<evidence type="ECO:0008006" key="4">
    <source>
        <dbReference type="Google" id="ProtNLM"/>
    </source>
</evidence>
<dbReference type="NCBIfam" id="TIGR02595">
    <property type="entry name" value="PEP_CTERM"/>
    <property type="match status" value="1"/>
</dbReference>
<dbReference type="STRING" id="1142394.PSMK_09650"/>
<evidence type="ECO:0000256" key="1">
    <source>
        <dbReference type="SAM" id="SignalP"/>
    </source>
</evidence>
<dbReference type="InterPro" id="IPR013424">
    <property type="entry name" value="Ice-binding_C"/>
</dbReference>
<protein>
    <recommendedName>
        <fullName evidence="4">PEP-CTERM protein-sorting domain-containing protein</fullName>
    </recommendedName>
</protein>
<dbReference type="HOGENOM" id="CLU_1029945_0_0_0"/>
<feature type="signal peptide" evidence="1">
    <location>
        <begin position="1"/>
        <end position="24"/>
    </location>
</feature>
<evidence type="ECO:0000313" key="2">
    <source>
        <dbReference type="EMBL" id="BAM03124.1"/>
    </source>
</evidence>
<organism evidence="2 3">
    <name type="scientific">Phycisphaera mikurensis (strain NBRC 102666 / KCTC 22515 / FYK2301M01)</name>
    <dbReference type="NCBI Taxonomy" id="1142394"/>
    <lineage>
        <taxon>Bacteria</taxon>
        <taxon>Pseudomonadati</taxon>
        <taxon>Planctomycetota</taxon>
        <taxon>Phycisphaerae</taxon>
        <taxon>Phycisphaerales</taxon>
        <taxon>Phycisphaeraceae</taxon>
        <taxon>Phycisphaera</taxon>
    </lineage>
</organism>
<sequence length="270" mass="27353">MHPFPTTTTACLALALGCAGSASASLNFSSDFDGVSPYDWDTAVTAGNATLTGVGQIEANDGGDNFSGDRAYLTKGINAAVTEGTVNVSFTIGQLANGSGSSGSATIFEIGTSDGNKSALNDGVISGLSVFFLGSDDRIRFTANSGTRFQESISQSVLANFSGGPLEVDLTSTVTNNGGNDWQVDTSAVVTDVNGSVVFDTGTASQSITSAQFSGFQEEDTEYRLGVIGVAGGNGGVGTTSFDDFNAVIPEPASLALLGAGGLLMMGRRR</sequence>
<name>I0ICY6_PHYMF</name>
<dbReference type="AlphaFoldDB" id="I0ICY6"/>
<feature type="chain" id="PRO_5003629601" description="PEP-CTERM protein-sorting domain-containing protein" evidence="1">
    <location>
        <begin position="25"/>
        <end position="270"/>
    </location>
</feature>
<dbReference type="KEGG" id="phm:PSMK_09650"/>
<dbReference type="Proteomes" id="UP000007881">
    <property type="component" value="Chromosome"/>
</dbReference>
<gene>
    <name evidence="2" type="ordered locus">PSMK_09650</name>
</gene>
<keyword evidence="1" id="KW-0732">Signal</keyword>
<keyword evidence="3" id="KW-1185">Reference proteome</keyword>